<feature type="domain" description="PD-(D/E)XK endonuclease-like" evidence="1">
    <location>
        <begin position="590"/>
        <end position="838"/>
    </location>
</feature>
<dbReference type="EMBL" id="UINC01004452">
    <property type="protein sequence ID" value="SVA14429.1"/>
    <property type="molecule type" value="Genomic_DNA"/>
</dbReference>
<sequence length="844" mass="94666">VRDPLIPLDPELLSALSEDQVVTANERQVRELKYAFDHHQKQLGLVTWPTANVVSIDHWLQKNYASLYREDESDSALTVVSPQSLLLAAKLTAPDSDFETHTSLFLDAWHHYWLWQIQPTDLDTTDNGRLFHRWINNLSEFLKRRHTISEIQLYPLLEDAAQAGNFVPTTVHSFGLDDRAPAQETLFNALSTSGCRVQHHASRENTEAQPALISFETSNQERAAYAVWSREILSAQPNARIAIIVANLTREYAVIRRQFEAVFPDVGELVQIVNIGSGLRLSDEPVCRDALDLLRWTIQPLSFLLIEQLRRSAYLPSINATEGLASWLPHRLDLPDFAHRVKLPWSERMHALLKTPAWSSPRTWAEKARTILDIAGWPGDEPDSNDFQAAQTLSEILDTLTSSTQFGELSWSEAVRSICFLSDHQRFAAQSPPAHIQVLSQGEADGLRFDALWVANASDTNWPGPFRPNPFIPISTQRAAGIPSASHTQQLRKAQERTHSWLSSAPQVVFSYARADGDSVCAPSGLLPLLTESALSQILRTPTLAAHGHIWAQPQSCHAVEVLQDEAGSTVPSDRLTYGGSAVLRDQSLCPFKGWARHRLELSDPRVPHRFPDALDRGSLIHDVLHAALDSCKDQEDVIEIDPTRLHEIIESALTKFRPNLSQAVLEHEHRRVREILTHWLDFEKSRSPYQVVAVETDKSVRIGQLQLDLRLDRIDQMEDGSQLVIDYKSGTATTAGWRLPRLSDPQLPLYASTVDNASGIALMKISEERSTLIGVGEHEIHGLSNSQDFGFETFKDLANAWNSYLKDTATSFVNGYAAVDPIDKTICRRCHLQGLCRVFDGDN</sequence>
<accession>A0A381TFA0</accession>
<dbReference type="Pfam" id="PF12705">
    <property type="entry name" value="PDDEXK_1"/>
    <property type="match status" value="1"/>
</dbReference>
<reference evidence="2" key="1">
    <citation type="submission" date="2018-05" db="EMBL/GenBank/DDBJ databases">
        <authorList>
            <person name="Lanie J.A."/>
            <person name="Ng W.-L."/>
            <person name="Kazmierczak K.M."/>
            <person name="Andrzejewski T.M."/>
            <person name="Davidsen T.M."/>
            <person name="Wayne K.J."/>
            <person name="Tettelin H."/>
            <person name="Glass J.I."/>
            <person name="Rusch D."/>
            <person name="Podicherti R."/>
            <person name="Tsui H.-C.T."/>
            <person name="Winkler M.E."/>
        </authorList>
    </citation>
    <scope>NUCLEOTIDE SEQUENCE</scope>
</reference>
<dbReference type="InterPro" id="IPR038726">
    <property type="entry name" value="PDDEXK_AddAB-type"/>
</dbReference>
<evidence type="ECO:0000313" key="2">
    <source>
        <dbReference type="EMBL" id="SVA14429.1"/>
    </source>
</evidence>
<evidence type="ECO:0000259" key="1">
    <source>
        <dbReference type="Pfam" id="PF12705"/>
    </source>
</evidence>
<feature type="non-terminal residue" evidence="2">
    <location>
        <position position="1"/>
    </location>
</feature>
<dbReference type="InterPro" id="IPR019925">
    <property type="entry name" value="DNA_repair_protein_predicted"/>
</dbReference>
<dbReference type="Gene3D" id="3.90.320.10">
    <property type="match status" value="1"/>
</dbReference>
<dbReference type="NCBIfam" id="TIGR03623">
    <property type="entry name" value="probable DNA repair protein"/>
    <property type="match status" value="1"/>
</dbReference>
<dbReference type="AlphaFoldDB" id="A0A381TFA0"/>
<protein>
    <recommendedName>
        <fullName evidence="1">PD-(D/E)XK endonuclease-like domain-containing protein</fullName>
    </recommendedName>
</protein>
<dbReference type="InterPro" id="IPR011604">
    <property type="entry name" value="PDDEXK-like_dom_sf"/>
</dbReference>
<organism evidence="2">
    <name type="scientific">marine metagenome</name>
    <dbReference type="NCBI Taxonomy" id="408172"/>
    <lineage>
        <taxon>unclassified sequences</taxon>
        <taxon>metagenomes</taxon>
        <taxon>ecological metagenomes</taxon>
    </lineage>
</organism>
<dbReference type="InterPro" id="IPR027417">
    <property type="entry name" value="P-loop_NTPase"/>
</dbReference>
<name>A0A381TFA0_9ZZZZ</name>
<gene>
    <name evidence="2" type="ORF">METZ01_LOCUS67283</name>
</gene>
<dbReference type="SUPFAM" id="SSF52540">
    <property type="entry name" value="P-loop containing nucleoside triphosphate hydrolases"/>
    <property type="match status" value="1"/>
</dbReference>
<proteinExistence type="predicted"/>